<dbReference type="EMBL" id="MU266525">
    <property type="protein sequence ID" value="KAH7921456.1"/>
    <property type="molecule type" value="Genomic_DNA"/>
</dbReference>
<dbReference type="Proteomes" id="UP000790709">
    <property type="component" value="Unassembled WGS sequence"/>
</dbReference>
<name>A0ACB8B6R8_9AGAM</name>
<reference evidence="1" key="1">
    <citation type="journal article" date="2021" name="New Phytol.">
        <title>Evolutionary innovations through gain and loss of genes in the ectomycorrhizal Boletales.</title>
        <authorList>
            <person name="Wu G."/>
            <person name="Miyauchi S."/>
            <person name="Morin E."/>
            <person name="Kuo A."/>
            <person name="Drula E."/>
            <person name="Varga T."/>
            <person name="Kohler A."/>
            <person name="Feng B."/>
            <person name="Cao Y."/>
            <person name="Lipzen A."/>
            <person name="Daum C."/>
            <person name="Hundley H."/>
            <person name="Pangilinan J."/>
            <person name="Johnson J."/>
            <person name="Barry K."/>
            <person name="LaButti K."/>
            <person name="Ng V."/>
            <person name="Ahrendt S."/>
            <person name="Min B."/>
            <person name="Choi I.G."/>
            <person name="Park H."/>
            <person name="Plett J.M."/>
            <person name="Magnuson J."/>
            <person name="Spatafora J.W."/>
            <person name="Nagy L.G."/>
            <person name="Henrissat B."/>
            <person name="Grigoriev I.V."/>
            <person name="Yang Z.L."/>
            <person name="Xu J."/>
            <person name="Martin F.M."/>
        </authorList>
    </citation>
    <scope>NUCLEOTIDE SEQUENCE</scope>
    <source>
        <strain evidence="1">KUC20120723A-06</strain>
    </source>
</reference>
<evidence type="ECO:0000313" key="2">
    <source>
        <dbReference type="Proteomes" id="UP000790709"/>
    </source>
</evidence>
<evidence type="ECO:0000313" key="1">
    <source>
        <dbReference type="EMBL" id="KAH7921456.1"/>
    </source>
</evidence>
<protein>
    <submittedName>
        <fullName evidence="1">Uncharacterized protein</fullName>
    </submittedName>
</protein>
<proteinExistence type="predicted"/>
<keyword evidence="2" id="KW-1185">Reference proteome</keyword>
<sequence>MALDPAQALPLDVLNDIFLLCRTQFSPVDTPLQAVSLMPRTISQVSRTWRSIALSTPLLWSIVSLQLLSQMDSDSAEQWLSNSAGCPLSLDLRPTLYPVTHDPLPLIHRHLSRIHELSVYLSHLRPVRSPLLSLKRLSIFWWKDRGVAPGKSGYERLEDLLEAAPCLREVSVTTDMLLLVKGVATKLVYLDLNLKAPVCELHDILLTCPNLTELYFGCCTSSETLKEGPSSTVLLEELRVLSTSMIGGNEVQYCILKGLVVPKLLEGRFLWWEGEVTKSILQPVLCSSRCLRSLTLRCLSGLGDHMIDMLRQLPSLVAFTLTHALSMGEFFAATPEIRPADLLVDHLKYDCSKLKNSVLLPLLESLFIDSAFAVKEQQFLEMLESRCWAICSLPTDSGEAVRRDDDPSHNHSHVARLKEVTVSLEFSDLGLARIEACCRAGLQIRAPSATW</sequence>
<accession>A0ACB8B6R8</accession>
<comment type="caution">
    <text evidence="1">The sequence shown here is derived from an EMBL/GenBank/DDBJ whole genome shotgun (WGS) entry which is preliminary data.</text>
</comment>
<gene>
    <name evidence="1" type="ORF">BV22DRAFT_1038627</name>
</gene>
<organism evidence="1 2">
    <name type="scientific">Leucogyrophana mollusca</name>
    <dbReference type="NCBI Taxonomy" id="85980"/>
    <lineage>
        <taxon>Eukaryota</taxon>
        <taxon>Fungi</taxon>
        <taxon>Dikarya</taxon>
        <taxon>Basidiomycota</taxon>
        <taxon>Agaricomycotina</taxon>
        <taxon>Agaricomycetes</taxon>
        <taxon>Agaricomycetidae</taxon>
        <taxon>Boletales</taxon>
        <taxon>Boletales incertae sedis</taxon>
        <taxon>Leucogyrophana</taxon>
    </lineage>
</organism>